<dbReference type="NCBIfam" id="TIGR03317">
    <property type="entry name" value="ygfZ_signature"/>
    <property type="match status" value="1"/>
</dbReference>
<dbReference type="InterPro" id="IPR017703">
    <property type="entry name" value="YgfZ/GCV_T_CS"/>
</dbReference>
<dbReference type="InterPro" id="IPR045179">
    <property type="entry name" value="YgfZ/GcvT"/>
</dbReference>
<dbReference type="Pfam" id="PF25455">
    <property type="entry name" value="Beta-barrel_CAF17_C"/>
    <property type="match status" value="1"/>
</dbReference>
<evidence type="ECO:0000259" key="5">
    <source>
        <dbReference type="Pfam" id="PF25455"/>
    </source>
</evidence>
<keyword evidence="3" id="KW-0496">Mitochondrion</keyword>
<evidence type="ECO:0008006" key="8">
    <source>
        <dbReference type="Google" id="ProtNLM"/>
    </source>
</evidence>
<dbReference type="PANTHER" id="PTHR22602">
    <property type="entry name" value="TRANSFERASE CAF17, MITOCHONDRIAL-RELATED"/>
    <property type="match status" value="1"/>
</dbReference>
<evidence type="ECO:0000313" key="7">
    <source>
        <dbReference type="Proteomes" id="UP001159363"/>
    </source>
</evidence>
<dbReference type="Pfam" id="PF01571">
    <property type="entry name" value="GCV_T"/>
    <property type="match status" value="1"/>
</dbReference>
<evidence type="ECO:0000256" key="2">
    <source>
        <dbReference type="ARBA" id="ARBA00022946"/>
    </source>
</evidence>
<keyword evidence="2" id="KW-0809">Transit peptide</keyword>
<reference evidence="6 7" key="1">
    <citation type="submission" date="2023-02" db="EMBL/GenBank/DDBJ databases">
        <title>LHISI_Scaffold_Assembly.</title>
        <authorList>
            <person name="Stuart O.P."/>
            <person name="Cleave R."/>
            <person name="Magrath M.J.L."/>
            <person name="Mikheyev A.S."/>
        </authorList>
    </citation>
    <scope>NUCLEOTIDE SEQUENCE [LARGE SCALE GENOMIC DNA]</scope>
    <source>
        <strain evidence="6">Daus_M_001</strain>
        <tissue evidence="6">Leg muscle</tissue>
    </source>
</reference>
<comment type="subcellular location">
    <subcellularLocation>
        <location evidence="1">Mitochondrion</location>
    </subcellularLocation>
</comment>
<dbReference type="SUPFAM" id="SSF103025">
    <property type="entry name" value="Folate-binding domain"/>
    <property type="match status" value="1"/>
</dbReference>
<keyword evidence="7" id="KW-1185">Reference proteome</keyword>
<dbReference type="PANTHER" id="PTHR22602:SF0">
    <property type="entry name" value="TRANSFERASE CAF17, MITOCHONDRIAL-RELATED"/>
    <property type="match status" value="1"/>
</dbReference>
<gene>
    <name evidence="6" type="ORF">PR048_003107</name>
</gene>
<accession>A0ABQ9IMP6</accession>
<evidence type="ECO:0000259" key="4">
    <source>
        <dbReference type="Pfam" id="PF01571"/>
    </source>
</evidence>
<feature type="domain" description="CAF17 C-terminal" evidence="5">
    <location>
        <begin position="275"/>
        <end position="349"/>
    </location>
</feature>
<feature type="domain" description="GCVT N-terminal" evidence="4">
    <location>
        <begin position="45"/>
        <end position="118"/>
    </location>
</feature>
<organism evidence="6 7">
    <name type="scientific">Dryococelus australis</name>
    <dbReference type="NCBI Taxonomy" id="614101"/>
    <lineage>
        <taxon>Eukaryota</taxon>
        <taxon>Metazoa</taxon>
        <taxon>Ecdysozoa</taxon>
        <taxon>Arthropoda</taxon>
        <taxon>Hexapoda</taxon>
        <taxon>Insecta</taxon>
        <taxon>Pterygota</taxon>
        <taxon>Neoptera</taxon>
        <taxon>Polyneoptera</taxon>
        <taxon>Phasmatodea</taxon>
        <taxon>Verophasmatodea</taxon>
        <taxon>Anareolatae</taxon>
        <taxon>Phasmatidae</taxon>
        <taxon>Eurycanthinae</taxon>
        <taxon>Dryococelus</taxon>
    </lineage>
</organism>
<comment type="caution">
    <text evidence="6">The sequence shown here is derived from an EMBL/GenBank/DDBJ whole genome shotgun (WGS) entry which is preliminary data.</text>
</comment>
<dbReference type="InterPro" id="IPR006222">
    <property type="entry name" value="GCVT_N"/>
</dbReference>
<dbReference type="InterPro" id="IPR027266">
    <property type="entry name" value="TrmE/GcvT-like"/>
</dbReference>
<evidence type="ECO:0000256" key="3">
    <source>
        <dbReference type="ARBA" id="ARBA00023128"/>
    </source>
</evidence>
<sequence>MSIVSWLRMCGICNGRVCMYGVRKYANRPHSNGTTAIECLANRGIIRVSGPEVSGFLQGLITNDMRHFEEGACSMYTFFLNIKGRVLCDTIIYRTEENNVYFIECDANFVHLLQKHLKLFRVRKKIEIEGIDNLLKVWVVYRPDIAENSKLASSYQNGVTEAVQLDTVKKHFSCPNIVTSRDPRLPALGVRVLCPAEFDVDAIKSLDNQIPAENKINYRMLRYRLGVAEGIDDLPPEKCFPLEVNCDYLHGVSFHKGCYIGQELTARTHHTGVVRKRIMPLIFDLIPKNGFIPDMPIVSTSSPKVIGKLRGAEKDVGLGMLRIAEALECPTFHISDGTGETYKPTWWPQSLPKDRSSVIK</sequence>
<evidence type="ECO:0000313" key="6">
    <source>
        <dbReference type="EMBL" id="KAJ8897757.1"/>
    </source>
</evidence>
<proteinExistence type="predicted"/>
<evidence type="ECO:0000256" key="1">
    <source>
        <dbReference type="ARBA" id="ARBA00004173"/>
    </source>
</evidence>
<dbReference type="EMBL" id="JARBHB010000001">
    <property type="protein sequence ID" value="KAJ8897757.1"/>
    <property type="molecule type" value="Genomic_DNA"/>
</dbReference>
<dbReference type="Gene3D" id="3.30.1360.120">
    <property type="entry name" value="Probable tRNA modification gtpase trme, domain 1"/>
    <property type="match status" value="1"/>
</dbReference>
<dbReference type="Proteomes" id="UP001159363">
    <property type="component" value="Chromosome 1"/>
</dbReference>
<protein>
    <recommendedName>
        <fullName evidence="8">Aminomethyltransferase folate-binding domain-containing protein</fullName>
    </recommendedName>
</protein>
<dbReference type="InterPro" id="IPR057460">
    <property type="entry name" value="CAF17_C"/>
</dbReference>
<name>A0ABQ9IMP6_9NEOP</name>